<proteinExistence type="predicted"/>
<feature type="region of interest" description="Disordered" evidence="1">
    <location>
        <begin position="76"/>
        <end position="100"/>
    </location>
</feature>
<dbReference type="Pfam" id="PF16012">
    <property type="entry name" value="DUF4780"/>
    <property type="match status" value="1"/>
</dbReference>
<reference evidence="3" key="1">
    <citation type="submission" date="2022-01" db="EMBL/GenBank/DDBJ databases">
        <authorList>
            <person name="King R."/>
        </authorList>
    </citation>
    <scope>NUCLEOTIDE SEQUENCE</scope>
</reference>
<feature type="compositionally biased region" description="Basic and acidic residues" evidence="1">
    <location>
        <begin position="412"/>
        <end position="429"/>
    </location>
</feature>
<feature type="domain" description="DUF4780" evidence="2">
    <location>
        <begin position="233"/>
        <end position="405"/>
    </location>
</feature>
<feature type="compositionally biased region" description="Pro residues" evidence="1">
    <location>
        <begin position="494"/>
        <end position="503"/>
    </location>
</feature>
<feature type="compositionally biased region" description="Basic and acidic residues" evidence="1">
    <location>
        <begin position="449"/>
        <end position="465"/>
    </location>
</feature>
<gene>
    <name evidence="3" type="ORF">PSYICH_LOCUS5578</name>
</gene>
<dbReference type="EMBL" id="OV651829">
    <property type="protein sequence ID" value="CAH1104432.1"/>
    <property type="molecule type" value="Genomic_DNA"/>
</dbReference>
<dbReference type="Proteomes" id="UP001153636">
    <property type="component" value="Chromosome 17"/>
</dbReference>
<feature type="compositionally biased region" description="Basic and acidic residues" evidence="1">
    <location>
        <begin position="78"/>
        <end position="100"/>
    </location>
</feature>
<protein>
    <recommendedName>
        <fullName evidence="2">DUF4780 domain-containing protein</fullName>
    </recommendedName>
</protein>
<dbReference type="OrthoDB" id="6778199at2759"/>
<name>A0A9P0CTI8_9CUCU</name>
<dbReference type="AlphaFoldDB" id="A0A9P0CTI8"/>
<evidence type="ECO:0000313" key="3">
    <source>
        <dbReference type="EMBL" id="CAH1104432.1"/>
    </source>
</evidence>
<dbReference type="InterPro" id="IPR031961">
    <property type="entry name" value="DUF4780"/>
</dbReference>
<organism evidence="3 4">
    <name type="scientific">Psylliodes chrysocephalus</name>
    <dbReference type="NCBI Taxonomy" id="3402493"/>
    <lineage>
        <taxon>Eukaryota</taxon>
        <taxon>Metazoa</taxon>
        <taxon>Ecdysozoa</taxon>
        <taxon>Arthropoda</taxon>
        <taxon>Hexapoda</taxon>
        <taxon>Insecta</taxon>
        <taxon>Pterygota</taxon>
        <taxon>Neoptera</taxon>
        <taxon>Endopterygota</taxon>
        <taxon>Coleoptera</taxon>
        <taxon>Polyphaga</taxon>
        <taxon>Cucujiformia</taxon>
        <taxon>Chrysomeloidea</taxon>
        <taxon>Chrysomelidae</taxon>
        <taxon>Galerucinae</taxon>
        <taxon>Alticini</taxon>
        <taxon>Psylliodes</taxon>
    </lineage>
</organism>
<feature type="region of interest" description="Disordered" evidence="1">
    <location>
        <begin position="411"/>
        <end position="503"/>
    </location>
</feature>
<sequence>MNDKINNTITNKKIRNERNETTAARQKPKFGGATRRRLSRLLQSGVPYDTALNEIIKRKEKMQGSRGMKTDLITSNKRTSEAVSDRRMRLAGREPEEKHGTNKIRTDMVTPKVVIPRFAGATRKRLSNFLKSGMPYKIALHRILKELEEKHSPHEITSRAASEKTMRFARTSSDRFDDLLQCGIPYEIALTQILNEVEENLETIENLNKRMRVDMEMRTPCAEDEMRSFNNESEDVKVCIVHPEHPIVMLTNDQLDILERSIITAVERTPEDGPQIRFLNYAIRPGQLLLHCADETTLRWMKGTMGYLRPWKDAQLKLVKESVPKPNIYTAYIPDDADSERLTGEKVLKRFKVSNHALRTHEWTILHKEFVDRGQILTFSLDDVSITELERINFRPFFGFGQVQFELINSNKNDRRQTSSRSESSRRAPETVTSGQYTHSEYLPVQRITHIDLTRRSRSPNEKGKQPLYKQVPRRGSQTADSSRYRREERNLTPSPPPPPYFF</sequence>
<evidence type="ECO:0000256" key="1">
    <source>
        <dbReference type="SAM" id="MobiDB-lite"/>
    </source>
</evidence>
<accession>A0A9P0CTI8</accession>
<evidence type="ECO:0000313" key="4">
    <source>
        <dbReference type="Proteomes" id="UP001153636"/>
    </source>
</evidence>
<evidence type="ECO:0000259" key="2">
    <source>
        <dbReference type="Pfam" id="PF16012"/>
    </source>
</evidence>
<keyword evidence="4" id="KW-1185">Reference proteome</keyword>